<dbReference type="Pfam" id="PF00319">
    <property type="entry name" value="SRF-TF"/>
    <property type="match status" value="1"/>
</dbReference>
<evidence type="ECO:0000256" key="1">
    <source>
        <dbReference type="ARBA" id="ARBA00004123"/>
    </source>
</evidence>
<feature type="domain" description="MADS-box" evidence="7">
    <location>
        <begin position="1"/>
        <end position="60"/>
    </location>
</feature>
<feature type="compositionally biased region" description="Basic residues" evidence="6">
    <location>
        <begin position="201"/>
        <end position="210"/>
    </location>
</feature>
<keyword evidence="3" id="KW-0238">DNA-binding</keyword>
<dbReference type="SUPFAM" id="SSF55455">
    <property type="entry name" value="SRF-like"/>
    <property type="match status" value="1"/>
</dbReference>
<dbReference type="GO" id="GO:0046983">
    <property type="term" value="F:protein dimerization activity"/>
    <property type="evidence" value="ECO:0007669"/>
    <property type="project" value="InterPro"/>
</dbReference>
<evidence type="ECO:0000259" key="7">
    <source>
        <dbReference type="PROSITE" id="PS50066"/>
    </source>
</evidence>
<dbReference type="InterPro" id="IPR036879">
    <property type="entry name" value="TF_MADSbox_sf"/>
</dbReference>
<keyword evidence="4" id="KW-0804">Transcription</keyword>
<comment type="subcellular location">
    <subcellularLocation>
        <location evidence="1">Nucleus</location>
    </subcellularLocation>
</comment>
<feature type="compositionally biased region" description="Basic and acidic residues" evidence="6">
    <location>
        <begin position="211"/>
        <end position="220"/>
    </location>
</feature>
<dbReference type="GO" id="GO:0005634">
    <property type="term" value="C:nucleus"/>
    <property type="evidence" value="ECO:0007669"/>
    <property type="project" value="UniProtKB-SubCell"/>
</dbReference>
<evidence type="ECO:0000256" key="3">
    <source>
        <dbReference type="ARBA" id="ARBA00023125"/>
    </source>
</evidence>
<gene>
    <name evidence="8" type="ORF">CDL12_19258</name>
</gene>
<accession>A0A2G9GSB6</accession>
<protein>
    <submittedName>
        <fullName evidence="8">MADS box transcription factor</fullName>
    </submittedName>
</protein>
<comment type="caution">
    <text evidence="8">The sequence shown here is derived from an EMBL/GenBank/DDBJ whole genome shotgun (WGS) entry which is preliminary data.</text>
</comment>
<dbReference type="AlphaFoldDB" id="A0A2G9GSB6"/>
<dbReference type="GO" id="GO:0000987">
    <property type="term" value="F:cis-regulatory region sequence-specific DNA binding"/>
    <property type="evidence" value="ECO:0007669"/>
    <property type="project" value="InterPro"/>
</dbReference>
<dbReference type="Gene3D" id="3.40.1810.10">
    <property type="entry name" value="Transcription factor, MADS-box"/>
    <property type="match status" value="1"/>
</dbReference>
<reference evidence="9" key="1">
    <citation type="journal article" date="2018" name="Gigascience">
        <title>Genome assembly of the Pink Ipe (Handroanthus impetiginosus, Bignoniaceae), a highly valued, ecologically keystone Neotropical timber forest tree.</title>
        <authorList>
            <person name="Silva-Junior O.B."/>
            <person name="Grattapaglia D."/>
            <person name="Novaes E."/>
            <person name="Collevatti R.G."/>
        </authorList>
    </citation>
    <scope>NUCLEOTIDE SEQUENCE [LARGE SCALE GENOMIC DNA]</scope>
    <source>
        <strain evidence="9">cv. UFG-1</strain>
    </source>
</reference>
<evidence type="ECO:0000256" key="6">
    <source>
        <dbReference type="SAM" id="MobiDB-lite"/>
    </source>
</evidence>
<organism evidence="8 9">
    <name type="scientific">Handroanthus impetiginosus</name>
    <dbReference type="NCBI Taxonomy" id="429701"/>
    <lineage>
        <taxon>Eukaryota</taxon>
        <taxon>Viridiplantae</taxon>
        <taxon>Streptophyta</taxon>
        <taxon>Embryophyta</taxon>
        <taxon>Tracheophyta</taxon>
        <taxon>Spermatophyta</taxon>
        <taxon>Magnoliopsida</taxon>
        <taxon>eudicotyledons</taxon>
        <taxon>Gunneridae</taxon>
        <taxon>Pentapetalae</taxon>
        <taxon>asterids</taxon>
        <taxon>lamiids</taxon>
        <taxon>Lamiales</taxon>
        <taxon>Bignoniaceae</taxon>
        <taxon>Crescentiina</taxon>
        <taxon>Tabebuia alliance</taxon>
        <taxon>Handroanthus</taxon>
    </lineage>
</organism>
<dbReference type="EMBL" id="NKXS01003887">
    <property type="protein sequence ID" value="PIN08171.1"/>
    <property type="molecule type" value="Genomic_DNA"/>
</dbReference>
<dbReference type="OrthoDB" id="1163690at2759"/>
<evidence type="ECO:0000256" key="2">
    <source>
        <dbReference type="ARBA" id="ARBA00023015"/>
    </source>
</evidence>
<dbReference type="InterPro" id="IPR002100">
    <property type="entry name" value="TF_MADSbox"/>
</dbReference>
<evidence type="ECO:0000256" key="5">
    <source>
        <dbReference type="ARBA" id="ARBA00023242"/>
    </source>
</evidence>
<evidence type="ECO:0000313" key="9">
    <source>
        <dbReference type="Proteomes" id="UP000231279"/>
    </source>
</evidence>
<dbReference type="PROSITE" id="PS50066">
    <property type="entry name" value="MADS_BOX_2"/>
    <property type="match status" value="1"/>
</dbReference>
<dbReference type="InterPro" id="IPR033897">
    <property type="entry name" value="SRF-like_MADS-box"/>
</dbReference>
<dbReference type="PANTHER" id="PTHR48019">
    <property type="entry name" value="SERUM RESPONSE FACTOR HOMOLOG"/>
    <property type="match status" value="1"/>
</dbReference>
<name>A0A2G9GSB6_9LAMI</name>
<proteinExistence type="predicted"/>
<dbReference type="GO" id="GO:0045944">
    <property type="term" value="P:positive regulation of transcription by RNA polymerase II"/>
    <property type="evidence" value="ECO:0007669"/>
    <property type="project" value="InterPro"/>
</dbReference>
<dbReference type="Proteomes" id="UP000231279">
    <property type="component" value="Unassembled WGS sequence"/>
</dbReference>
<dbReference type="SMART" id="SM00432">
    <property type="entry name" value="MADS"/>
    <property type="match status" value="1"/>
</dbReference>
<feature type="region of interest" description="Disordered" evidence="6">
    <location>
        <begin position="178"/>
        <end position="231"/>
    </location>
</feature>
<evidence type="ECO:0000313" key="8">
    <source>
        <dbReference type="EMBL" id="PIN08171.1"/>
    </source>
</evidence>
<dbReference type="InterPro" id="IPR050142">
    <property type="entry name" value="MADS-box/MEF2_TF"/>
</dbReference>
<dbReference type="CDD" id="cd00266">
    <property type="entry name" value="MADS_SRF_like"/>
    <property type="match status" value="1"/>
</dbReference>
<sequence length="231" mass="26218">MTRKRIKHEQVSDERRNATFEKRANGLLKNANDLSILCGVDIGIVVHRQGGPNNEILWPSPSIFRERLQRFMDFPQSERSRKMVTHDKYVEQTMNSEAQDVPKLEKKVVLKESHQLLNEVVQGKSIEELDMYQLNGLSSLVDEMLEMIEKKENQLNQEGTSASVPQEVGTSWSVPQEVGTSWPVPQEVGTSSSVPPEVHLRSVRRGRRGRPRSDAQRGDMDISSPHHGFAP</sequence>
<keyword evidence="2" id="KW-0805">Transcription regulation</keyword>
<keyword evidence="9" id="KW-1185">Reference proteome</keyword>
<dbReference type="GO" id="GO:0000981">
    <property type="term" value="F:DNA-binding transcription factor activity, RNA polymerase II-specific"/>
    <property type="evidence" value="ECO:0007669"/>
    <property type="project" value="InterPro"/>
</dbReference>
<evidence type="ECO:0000256" key="4">
    <source>
        <dbReference type="ARBA" id="ARBA00023163"/>
    </source>
</evidence>
<keyword evidence="5" id="KW-0539">Nucleus</keyword>